<dbReference type="EMBL" id="MU006709">
    <property type="protein sequence ID" value="KAF2629785.1"/>
    <property type="molecule type" value="Genomic_DNA"/>
</dbReference>
<organism evidence="1 2">
    <name type="scientific">Macroventuria anomochaeta</name>
    <dbReference type="NCBI Taxonomy" id="301207"/>
    <lineage>
        <taxon>Eukaryota</taxon>
        <taxon>Fungi</taxon>
        <taxon>Dikarya</taxon>
        <taxon>Ascomycota</taxon>
        <taxon>Pezizomycotina</taxon>
        <taxon>Dothideomycetes</taxon>
        <taxon>Pleosporomycetidae</taxon>
        <taxon>Pleosporales</taxon>
        <taxon>Pleosporineae</taxon>
        <taxon>Didymellaceae</taxon>
        <taxon>Macroventuria</taxon>
    </lineage>
</organism>
<sequence>MPSILSDEDKLTVKRTVPKSANKIHAVAVAKLYIAYPDRHNWTYTGLQGAAVLANDLVGNTFWIKLVDISSANRGVIWDQEIYDTFTYNQDRVFFHTFELEECLAGLSFADEKEAKTFKKKLDDREKNAHKNTKNKPFGAAAGSSGPVTNGKSHGHGLLGGLFGHRHSSNPAPPPQSIIPPSAVSVVSPSQSSHSNATSARSSAIDTTDPSWQPLLKELLAMGITEDQIEENADFIKLYIEQKKHDEKAQAENEARRARAPPPPLPSAPPTARTISPQTTGNSKRGPPPAPPPARRTKSELPNRNSSSSPAPPSPPREPSPPPGPPKPVFRAPPPIADAGKFANQPPAPSNRARAQSGAASGPPPPPLPPKTPVPAEDQPMGGKFGVPPPFTGSRVPSGAPPPPPSRGPVPPPPPARNTPSAPPPLPPKTPGTSLPPPPPPMNNAPPAPPPLPPTASRPVPPAPAGSAPVPPPLPPTSSIPPPPPMPGRSIPPPPPMPNSAVPPPPPMPNSGAPPPPPMPNSGAPPPPPPMPNSGAPPPPPPPMPPGSGPPPPPPMPPRDAGPPPPPGGAPPLPKAATVGRDGLLADIRGGARLKKVSDSEKRDRSAATVPGAEPASTPGAGGGSATPGADAGLAGALASALAARKAKVSHSDDESDKDDW</sequence>
<protein>
    <submittedName>
        <fullName evidence="1">WH1-domain-containing protein</fullName>
    </submittedName>
</protein>
<reference evidence="1" key="1">
    <citation type="journal article" date="2020" name="Stud. Mycol.">
        <title>101 Dothideomycetes genomes: a test case for predicting lifestyles and emergence of pathogens.</title>
        <authorList>
            <person name="Haridas S."/>
            <person name="Albert R."/>
            <person name="Binder M."/>
            <person name="Bloem J."/>
            <person name="Labutti K."/>
            <person name="Salamov A."/>
            <person name="Andreopoulos B."/>
            <person name="Baker S."/>
            <person name="Barry K."/>
            <person name="Bills G."/>
            <person name="Bluhm B."/>
            <person name="Cannon C."/>
            <person name="Castanera R."/>
            <person name="Culley D."/>
            <person name="Daum C."/>
            <person name="Ezra D."/>
            <person name="Gonzalez J."/>
            <person name="Henrissat B."/>
            <person name="Kuo A."/>
            <person name="Liang C."/>
            <person name="Lipzen A."/>
            <person name="Lutzoni F."/>
            <person name="Magnuson J."/>
            <person name="Mondo S."/>
            <person name="Nolan M."/>
            <person name="Ohm R."/>
            <person name="Pangilinan J."/>
            <person name="Park H.-J."/>
            <person name="Ramirez L."/>
            <person name="Alfaro M."/>
            <person name="Sun H."/>
            <person name="Tritt A."/>
            <person name="Yoshinaga Y."/>
            <person name="Zwiers L.-H."/>
            <person name="Turgeon B."/>
            <person name="Goodwin S."/>
            <person name="Spatafora J."/>
            <person name="Crous P."/>
            <person name="Grigoriev I."/>
        </authorList>
    </citation>
    <scope>NUCLEOTIDE SEQUENCE</scope>
    <source>
        <strain evidence="1">CBS 525.71</strain>
    </source>
</reference>
<proteinExistence type="predicted"/>
<keyword evidence="2" id="KW-1185">Reference proteome</keyword>
<name>A0ACB6S883_9PLEO</name>
<dbReference type="Proteomes" id="UP000799754">
    <property type="component" value="Unassembled WGS sequence"/>
</dbReference>
<comment type="caution">
    <text evidence="1">The sequence shown here is derived from an EMBL/GenBank/DDBJ whole genome shotgun (WGS) entry which is preliminary data.</text>
</comment>
<evidence type="ECO:0000313" key="2">
    <source>
        <dbReference type="Proteomes" id="UP000799754"/>
    </source>
</evidence>
<accession>A0ACB6S883</accession>
<gene>
    <name evidence="1" type="ORF">BU25DRAFT_274214</name>
</gene>
<evidence type="ECO:0000313" key="1">
    <source>
        <dbReference type="EMBL" id="KAF2629785.1"/>
    </source>
</evidence>